<evidence type="ECO:0000313" key="1">
    <source>
        <dbReference type="EMBL" id="TCO09375.1"/>
    </source>
</evidence>
<dbReference type="InterPro" id="IPR012657">
    <property type="entry name" value="23S_rRNA-intervening_sequence"/>
</dbReference>
<accession>A0A4R2GNU8</accession>
<dbReference type="PANTHER" id="PTHR38471:SF2">
    <property type="entry name" value="FOUR HELIX BUNDLE PROTEIN"/>
    <property type="match status" value="1"/>
</dbReference>
<dbReference type="OrthoDB" id="9811959at2"/>
<protein>
    <submittedName>
        <fullName evidence="1">Four helix bundle protein</fullName>
    </submittedName>
</protein>
<dbReference type="Pfam" id="PF05635">
    <property type="entry name" value="23S_rRNA_IVP"/>
    <property type="match status" value="1"/>
</dbReference>
<sequence length="119" mass="14057">MNNRIEKFEDLQIWQNSVDLSVKLYTRLKNCRDYGLRDQIQRSAVSIPSNIAEGFDRNSNKEFIRFLRIAKGSCAELRTQLIIAERINLFETINLIEETQKLSAMIQKMINYRESLEKQ</sequence>
<dbReference type="AlphaFoldDB" id="A0A4R2GNU8"/>
<gene>
    <name evidence="1" type="ORF">EV194_103288</name>
</gene>
<dbReference type="Gene3D" id="1.20.1440.60">
    <property type="entry name" value="23S rRNA-intervening sequence"/>
    <property type="match status" value="1"/>
</dbReference>
<dbReference type="NCBIfam" id="NF008912">
    <property type="entry name" value="PRK12275.1-6"/>
    <property type="match status" value="1"/>
</dbReference>
<keyword evidence="2" id="KW-1185">Reference proteome</keyword>
<dbReference type="RefSeq" id="WP_132433272.1">
    <property type="nucleotide sequence ID" value="NZ_SLWK01000003.1"/>
</dbReference>
<reference evidence="1 2" key="1">
    <citation type="submission" date="2019-03" db="EMBL/GenBank/DDBJ databases">
        <title>Genomic Encyclopedia of Type Strains, Phase IV (KMG-IV): sequencing the most valuable type-strain genomes for metagenomic binning, comparative biology and taxonomic classification.</title>
        <authorList>
            <person name="Goeker M."/>
        </authorList>
    </citation>
    <scope>NUCLEOTIDE SEQUENCE [LARGE SCALE GENOMIC DNA]</scope>
    <source>
        <strain evidence="1 2">DSM 24179</strain>
    </source>
</reference>
<dbReference type="Proteomes" id="UP000295221">
    <property type="component" value="Unassembled WGS sequence"/>
</dbReference>
<name>A0A4R2GNU8_9BACT</name>
<comment type="caution">
    <text evidence="1">The sequence shown here is derived from an EMBL/GenBank/DDBJ whole genome shotgun (WGS) entry which is preliminary data.</text>
</comment>
<evidence type="ECO:0000313" key="2">
    <source>
        <dbReference type="Proteomes" id="UP000295221"/>
    </source>
</evidence>
<dbReference type="CDD" id="cd16377">
    <property type="entry name" value="23S_rRNA_IVP_like"/>
    <property type="match status" value="1"/>
</dbReference>
<proteinExistence type="predicted"/>
<dbReference type="EMBL" id="SLWK01000003">
    <property type="protein sequence ID" value="TCO09375.1"/>
    <property type="molecule type" value="Genomic_DNA"/>
</dbReference>
<dbReference type="PANTHER" id="PTHR38471">
    <property type="entry name" value="FOUR HELIX BUNDLE PROTEIN"/>
    <property type="match status" value="1"/>
</dbReference>
<dbReference type="SUPFAM" id="SSF158446">
    <property type="entry name" value="IVS-encoded protein-like"/>
    <property type="match status" value="1"/>
</dbReference>
<dbReference type="NCBIfam" id="TIGR02436">
    <property type="entry name" value="four helix bundle protein"/>
    <property type="match status" value="1"/>
</dbReference>
<dbReference type="InterPro" id="IPR036583">
    <property type="entry name" value="23S_rRNA_IVS_sf"/>
</dbReference>
<organism evidence="1 2">
    <name type="scientific">Natronoflexus pectinivorans</name>
    <dbReference type="NCBI Taxonomy" id="682526"/>
    <lineage>
        <taxon>Bacteria</taxon>
        <taxon>Pseudomonadati</taxon>
        <taxon>Bacteroidota</taxon>
        <taxon>Bacteroidia</taxon>
        <taxon>Marinilabiliales</taxon>
        <taxon>Marinilabiliaceae</taxon>
        <taxon>Natronoflexus</taxon>
    </lineage>
</organism>